<dbReference type="Ensembl" id="ENSPNYT00000011301.1">
    <property type="protein sequence ID" value="ENSPNYP00000011036.1"/>
    <property type="gene ID" value="ENSPNYG00000008341.1"/>
</dbReference>
<sequence length="617" mass="71320">MGDRNLVQDLKRWATEEFGLPPDRLPNDSYFKTLCVGTGKSIWKYVTQHVFQQRNVRIMRGNLQWYPFCGVSVKAMFVFTGVQSCQAEGQSEAARRKDLQKKIEQLKEEISHLDSQMSVTEEQMATQESSISRTWAQVEDGQRRELLLQAFRQRCISSCKDLSDDVQQISVHCQALEQMARKAEIEVLFDKSSSRDVRELCDDRVHFYQSLQECESKTQHSAATHMTREQRTAVFQYWLSAVENVLGTYPPNHVLSALQYLASREQKVLEEKLSSLDVTRDVTALQFRYESDHLLDMSAEEENELPPVKTLLEAAWEEVEQNLVELAQTRSRVQQLKNQLQTRKKDAELEVSTLEVELQCVMQAASRDYIRDRCIQLDQHAQSRQEALRSLRRQWQSILDFRQLLLRQEQIRGLIKGNSTAKTQLIHLHRELEEFIQAKLVAQFEDVTTAANSLRNAVSKEARQMGTVSLLSLDRRTIEGMQRIPASWLSIHRLRSPTFSSVCQSLAFPLYKAPEELCSRSRSQQLELRFLRQLLQLHSATLQKIKKEADQLEASDQKALLSRVMEEDQKLLKSLVPRVRGLTHRCAQDASFKPIVSKGGLTFQQWLQRWKLAAKSP</sequence>
<dbReference type="InterPro" id="IPR029131">
    <property type="entry name" value="HAUS5"/>
</dbReference>
<dbReference type="PRINTS" id="PR02091">
    <property type="entry name" value="HAUSAUGMINL5"/>
</dbReference>
<dbReference type="GO" id="GO:0070652">
    <property type="term" value="C:HAUS complex"/>
    <property type="evidence" value="ECO:0007669"/>
    <property type="project" value="InterPro"/>
</dbReference>
<feature type="coiled-coil region" evidence="1">
    <location>
        <begin position="528"/>
        <end position="555"/>
    </location>
</feature>
<reference evidence="2" key="1">
    <citation type="submission" date="2023-09" db="UniProtKB">
        <authorList>
            <consortium name="Ensembl"/>
        </authorList>
    </citation>
    <scope>IDENTIFICATION</scope>
</reference>
<dbReference type="GO" id="GO:0051225">
    <property type="term" value="P:spindle assembly"/>
    <property type="evidence" value="ECO:0007669"/>
    <property type="project" value="InterPro"/>
</dbReference>
<dbReference type="Pfam" id="PF14817">
    <property type="entry name" value="HAUS5"/>
    <property type="match status" value="1"/>
</dbReference>
<dbReference type="STRING" id="303518.ENSPNYP00000011036"/>
<feature type="coiled-coil region" evidence="1">
    <location>
        <begin position="319"/>
        <end position="364"/>
    </location>
</feature>
<protein>
    <submittedName>
        <fullName evidence="2">HAUS augmin like complex subunit 5</fullName>
    </submittedName>
</protein>
<dbReference type="PANTHER" id="PTHR28588">
    <property type="entry name" value="HAUS AUGMIN-LIKE COMPLEX SUBUNIT 5"/>
    <property type="match status" value="1"/>
</dbReference>
<evidence type="ECO:0000256" key="1">
    <source>
        <dbReference type="SAM" id="Coils"/>
    </source>
</evidence>
<organism evidence="2">
    <name type="scientific">Pundamilia nyererei</name>
    <dbReference type="NCBI Taxonomy" id="303518"/>
    <lineage>
        <taxon>Eukaryota</taxon>
        <taxon>Metazoa</taxon>
        <taxon>Chordata</taxon>
        <taxon>Craniata</taxon>
        <taxon>Vertebrata</taxon>
        <taxon>Euteleostomi</taxon>
        <taxon>Actinopterygii</taxon>
        <taxon>Neopterygii</taxon>
        <taxon>Teleostei</taxon>
        <taxon>Neoteleostei</taxon>
        <taxon>Acanthomorphata</taxon>
        <taxon>Ovalentaria</taxon>
        <taxon>Cichlomorphae</taxon>
        <taxon>Cichliformes</taxon>
        <taxon>Cichlidae</taxon>
        <taxon>African cichlids</taxon>
        <taxon>Pseudocrenilabrinae</taxon>
        <taxon>Haplochromini</taxon>
        <taxon>Pundamilia</taxon>
    </lineage>
</organism>
<evidence type="ECO:0000313" key="2">
    <source>
        <dbReference type="Ensembl" id="ENSPNYP00000011036.1"/>
    </source>
</evidence>
<dbReference type="PANTHER" id="PTHR28588:SF1">
    <property type="entry name" value="HAUS AUGMIN-LIKE COMPLEX SUBUNIT 5"/>
    <property type="match status" value="1"/>
</dbReference>
<proteinExistence type="predicted"/>
<name>A0A3B4FP45_9CICH</name>
<accession>A0A3B4FP45</accession>
<dbReference type="GO" id="GO:0005813">
    <property type="term" value="C:centrosome"/>
    <property type="evidence" value="ECO:0007669"/>
    <property type="project" value="TreeGrafter"/>
</dbReference>
<dbReference type="InterPro" id="IPR026215">
    <property type="entry name" value="HAUS5_metazoa"/>
</dbReference>
<feature type="coiled-coil region" evidence="1">
    <location>
        <begin position="89"/>
        <end position="123"/>
    </location>
</feature>
<dbReference type="GO" id="GO:0007098">
    <property type="term" value="P:centrosome cycle"/>
    <property type="evidence" value="ECO:0007669"/>
    <property type="project" value="InterPro"/>
</dbReference>
<dbReference type="GeneTree" id="ENSGT00940000165447"/>
<keyword evidence="1" id="KW-0175">Coiled coil</keyword>
<dbReference type="AlphaFoldDB" id="A0A3B4FP45"/>